<dbReference type="Proteomes" id="UP000078561">
    <property type="component" value="Unassembled WGS sequence"/>
</dbReference>
<organism evidence="2">
    <name type="scientific">Absidia glauca</name>
    <name type="common">Pin mould</name>
    <dbReference type="NCBI Taxonomy" id="4829"/>
    <lineage>
        <taxon>Eukaryota</taxon>
        <taxon>Fungi</taxon>
        <taxon>Fungi incertae sedis</taxon>
        <taxon>Mucoromycota</taxon>
        <taxon>Mucoromycotina</taxon>
        <taxon>Mucoromycetes</taxon>
        <taxon>Mucorales</taxon>
        <taxon>Cunninghamellaceae</taxon>
        <taxon>Absidia</taxon>
    </lineage>
</organism>
<gene>
    <name evidence="2" type="primary">ABSGL_07388.1 scaffold 8789</name>
</gene>
<dbReference type="AlphaFoldDB" id="A0A168P2B2"/>
<protein>
    <submittedName>
        <fullName evidence="2">Uncharacterized protein</fullName>
    </submittedName>
</protein>
<evidence type="ECO:0000256" key="1">
    <source>
        <dbReference type="SAM" id="MobiDB-lite"/>
    </source>
</evidence>
<dbReference type="OrthoDB" id="2218707at2759"/>
<feature type="region of interest" description="Disordered" evidence="1">
    <location>
        <begin position="227"/>
        <end position="308"/>
    </location>
</feature>
<evidence type="ECO:0000313" key="3">
    <source>
        <dbReference type="Proteomes" id="UP000078561"/>
    </source>
</evidence>
<keyword evidence="3" id="KW-1185">Reference proteome</keyword>
<feature type="compositionally biased region" description="Polar residues" evidence="1">
    <location>
        <begin position="248"/>
        <end position="263"/>
    </location>
</feature>
<accession>A0A168P2B2</accession>
<name>A0A168P2B2_ABSGL</name>
<proteinExistence type="predicted"/>
<reference evidence="2" key="1">
    <citation type="submission" date="2016-04" db="EMBL/GenBank/DDBJ databases">
        <authorList>
            <person name="Evans L.H."/>
            <person name="Alamgir A."/>
            <person name="Owens N."/>
            <person name="Weber N.D."/>
            <person name="Virtaneva K."/>
            <person name="Barbian K."/>
            <person name="Babar A."/>
            <person name="Rosenke K."/>
        </authorList>
    </citation>
    <scope>NUCLEOTIDE SEQUENCE [LARGE SCALE GENOMIC DNA]</scope>
    <source>
        <strain evidence="2">CBS 101.48</strain>
    </source>
</reference>
<feature type="compositionally biased region" description="Basic residues" evidence="1">
    <location>
        <begin position="267"/>
        <end position="277"/>
    </location>
</feature>
<evidence type="ECO:0000313" key="2">
    <source>
        <dbReference type="EMBL" id="SAM01645.1"/>
    </source>
</evidence>
<dbReference type="EMBL" id="LT553539">
    <property type="protein sequence ID" value="SAM01645.1"/>
    <property type="molecule type" value="Genomic_DNA"/>
</dbReference>
<dbReference type="InParanoid" id="A0A168P2B2"/>
<sequence length="382" mass="43548">MKTQTLLLGEYASSAFYIYMIPSSNATHTTDYLSIHDLYQLFFHHSPSDINPLFYTFFQSYPQHFYHDQRNQCYIAKQHVLTLARCLQLFALAEFCTLSHDELINRIADPLFATTNALMLRPVKPKRIDMDLDWFPLPDHSFFSSFLSSAAARYSNADLDCSHPDNAAAATYHHHHRRLPYFSAHKQNDHSWSRHFLPLPHIGMERALRAQKQQQAVIECRQRLHVYHQSSSKSTTKKEKQQAKKPGISNSVTASSPVNNALESSTHHHHHQRKRKSSSPPSSSPPTEGHPHRHLHNDLRLPPPSFYFTDHHHRAKKIKSSSSSSSSSYNNLDLLATQATKLKGLPLSPEISPPPPPVLSLPPISSTILFFVLADSTGWQRM</sequence>